<comment type="similarity">
    <text evidence="1">Belongs to the LysR transcriptional regulatory family.</text>
</comment>
<organism evidence="6 7">
    <name type="scientific">Burkholderia cepacia GG4</name>
    <dbReference type="NCBI Taxonomy" id="1009846"/>
    <lineage>
        <taxon>Bacteria</taxon>
        <taxon>Pseudomonadati</taxon>
        <taxon>Pseudomonadota</taxon>
        <taxon>Betaproteobacteria</taxon>
        <taxon>Burkholderiales</taxon>
        <taxon>Burkholderiaceae</taxon>
        <taxon>Burkholderia</taxon>
        <taxon>Burkholderia cepacia complex</taxon>
    </lineage>
</organism>
<dbReference type="Gene3D" id="1.10.10.10">
    <property type="entry name" value="Winged helix-like DNA-binding domain superfamily/Winged helix DNA-binding domain"/>
    <property type="match status" value="1"/>
</dbReference>
<dbReference type="Pfam" id="PF03466">
    <property type="entry name" value="LysR_substrate"/>
    <property type="match status" value="1"/>
</dbReference>
<dbReference type="GO" id="GO:0003677">
    <property type="term" value="F:DNA binding"/>
    <property type="evidence" value="ECO:0007669"/>
    <property type="project" value="UniProtKB-KW"/>
</dbReference>
<dbReference type="SUPFAM" id="SSF53850">
    <property type="entry name" value="Periplasmic binding protein-like II"/>
    <property type="match status" value="1"/>
</dbReference>
<reference evidence="6 7" key="1">
    <citation type="journal article" date="2012" name="J. Bacteriol.">
        <title>Complete Genome Sequence of Burkholderia sp. Strain GG4, a Betaproteobacterium That Reduces 3-Oxo-N-Acylhomoserine Lactones and Produces Different N-Acylhomoserine Lactones.</title>
        <authorList>
            <person name="Hong K.W."/>
            <person name="Koh C.L."/>
            <person name="Sam C.K."/>
            <person name="Yin W.F."/>
            <person name="Chan K.G."/>
        </authorList>
    </citation>
    <scope>NUCLEOTIDE SEQUENCE [LARGE SCALE GENOMIC DNA]</scope>
    <source>
        <strain evidence="6 7">GG4</strain>
    </source>
</reference>
<dbReference type="InterPro" id="IPR036390">
    <property type="entry name" value="WH_DNA-bd_sf"/>
</dbReference>
<evidence type="ECO:0000256" key="4">
    <source>
        <dbReference type="ARBA" id="ARBA00023163"/>
    </source>
</evidence>
<dbReference type="InterPro" id="IPR005119">
    <property type="entry name" value="LysR_subst-bd"/>
</dbReference>
<accession>A0A9W3K2H3</accession>
<dbReference type="PROSITE" id="PS50931">
    <property type="entry name" value="HTH_LYSR"/>
    <property type="match status" value="1"/>
</dbReference>
<dbReference type="PANTHER" id="PTHR30537:SF5">
    <property type="entry name" value="HTH-TYPE TRANSCRIPTIONAL ACTIVATOR TTDR-RELATED"/>
    <property type="match status" value="1"/>
</dbReference>
<evidence type="ECO:0000256" key="3">
    <source>
        <dbReference type="ARBA" id="ARBA00023125"/>
    </source>
</evidence>
<dbReference type="EMBL" id="CP003775">
    <property type="protein sequence ID" value="AFQ49814.1"/>
    <property type="molecule type" value="Genomic_DNA"/>
</dbReference>
<evidence type="ECO:0000313" key="6">
    <source>
        <dbReference type="EMBL" id="AFQ49814.1"/>
    </source>
</evidence>
<evidence type="ECO:0000313" key="7">
    <source>
        <dbReference type="Proteomes" id="UP000032866"/>
    </source>
</evidence>
<dbReference type="SUPFAM" id="SSF46785">
    <property type="entry name" value="Winged helix' DNA-binding domain"/>
    <property type="match status" value="1"/>
</dbReference>
<feature type="domain" description="HTH lysR-type" evidence="5">
    <location>
        <begin position="30"/>
        <end position="87"/>
    </location>
</feature>
<name>A0A9W3K2H3_BURCE</name>
<keyword evidence="4" id="KW-0804">Transcription</keyword>
<dbReference type="Gene3D" id="3.40.190.290">
    <property type="match status" value="1"/>
</dbReference>
<dbReference type="InterPro" id="IPR058163">
    <property type="entry name" value="LysR-type_TF_proteobact-type"/>
</dbReference>
<keyword evidence="2" id="KW-0805">Transcription regulation</keyword>
<dbReference type="GO" id="GO:0003700">
    <property type="term" value="F:DNA-binding transcription factor activity"/>
    <property type="evidence" value="ECO:0007669"/>
    <property type="project" value="InterPro"/>
</dbReference>
<evidence type="ECO:0000256" key="1">
    <source>
        <dbReference type="ARBA" id="ARBA00009437"/>
    </source>
</evidence>
<dbReference type="KEGG" id="bct:GEM_3422"/>
<keyword evidence="3" id="KW-0238">DNA-binding</keyword>
<dbReference type="InterPro" id="IPR036388">
    <property type="entry name" value="WH-like_DNA-bd_sf"/>
</dbReference>
<evidence type="ECO:0000259" key="5">
    <source>
        <dbReference type="PROSITE" id="PS50931"/>
    </source>
</evidence>
<sequence length="309" mass="33994">MQLSRWRGDDGSSGVRMVLRRDTERESLMDTLKNMRAFVRIVEAGSFTAAAQSLDSTTGAMSRAVSELEQHLRTRLLNRTTRRLSVTPAGEKYLKHCSQILADLDGSEEEASRACEHPVGELRMHSFAGIGQQYVLPAISLYRAQHPEVSVELTLSQCMPNLFEGSCDVSVIMAPSRPDSDLVSHELGSTYSILCASPRYLDAYQIPRTPEELAPHDCLILRTPAFPAHEWTLDGPQGSVEMRVDGPIHVNIAESLAAAIRENMGIGILPVYSAIGGLRDGSLVRVLPEYKLQKTNIHASAAAEEKRRG</sequence>
<dbReference type="FunFam" id="1.10.10.10:FF:000001">
    <property type="entry name" value="LysR family transcriptional regulator"/>
    <property type="match status" value="1"/>
</dbReference>
<dbReference type="Proteomes" id="UP000032866">
    <property type="component" value="Chromosome 2"/>
</dbReference>
<dbReference type="Pfam" id="PF00126">
    <property type="entry name" value="HTH_1"/>
    <property type="match status" value="1"/>
</dbReference>
<dbReference type="CDD" id="cd08422">
    <property type="entry name" value="PBP2_CrgA_like"/>
    <property type="match status" value="1"/>
</dbReference>
<proteinExistence type="inferred from homology"/>
<dbReference type="PANTHER" id="PTHR30537">
    <property type="entry name" value="HTH-TYPE TRANSCRIPTIONAL REGULATOR"/>
    <property type="match status" value="1"/>
</dbReference>
<dbReference type="InterPro" id="IPR000847">
    <property type="entry name" value="LysR_HTH_N"/>
</dbReference>
<protein>
    <submittedName>
        <fullName evidence="6">LysR family transcriptional regulator</fullName>
    </submittedName>
</protein>
<dbReference type="AlphaFoldDB" id="A0A9W3K2H3"/>
<evidence type="ECO:0000256" key="2">
    <source>
        <dbReference type="ARBA" id="ARBA00023015"/>
    </source>
</evidence>
<gene>
    <name evidence="6" type="ORF">GEM_3422</name>
</gene>